<feature type="transmembrane region" description="Helical" evidence="8">
    <location>
        <begin position="174"/>
        <end position="201"/>
    </location>
</feature>
<feature type="domain" description="Glycosyltransferase RgtA/B/C/D-like" evidence="9">
    <location>
        <begin position="82"/>
        <end position="230"/>
    </location>
</feature>
<evidence type="ECO:0000256" key="7">
    <source>
        <dbReference type="ARBA" id="ARBA00023136"/>
    </source>
</evidence>
<evidence type="ECO:0000259" key="9">
    <source>
        <dbReference type="Pfam" id="PF13231"/>
    </source>
</evidence>
<keyword evidence="6 8" id="KW-1133">Transmembrane helix</keyword>
<evidence type="ECO:0000256" key="8">
    <source>
        <dbReference type="SAM" id="Phobius"/>
    </source>
</evidence>
<dbReference type="OrthoDB" id="5318634at2"/>
<feature type="transmembrane region" description="Helical" evidence="8">
    <location>
        <begin position="213"/>
        <end position="233"/>
    </location>
</feature>
<keyword evidence="2" id="KW-1003">Cell membrane</keyword>
<feature type="transmembrane region" description="Helical" evidence="8">
    <location>
        <begin position="353"/>
        <end position="371"/>
    </location>
</feature>
<keyword evidence="7 8" id="KW-0472">Membrane</keyword>
<keyword evidence="4" id="KW-0808">Transferase</keyword>
<comment type="subcellular location">
    <subcellularLocation>
        <location evidence="1">Cell membrane</location>
        <topology evidence="1">Multi-pass membrane protein</topology>
    </subcellularLocation>
</comment>
<organism evidence="10 11">
    <name type="scientific">Cryobacterium arcticum</name>
    <dbReference type="NCBI Taxonomy" id="670052"/>
    <lineage>
        <taxon>Bacteria</taxon>
        <taxon>Bacillati</taxon>
        <taxon>Actinomycetota</taxon>
        <taxon>Actinomycetes</taxon>
        <taxon>Micrococcales</taxon>
        <taxon>Microbacteriaceae</taxon>
        <taxon>Cryobacterium</taxon>
    </lineage>
</organism>
<dbReference type="PATRIC" id="fig|670052.7.peg.3974"/>
<dbReference type="InterPro" id="IPR050297">
    <property type="entry name" value="LipidA_mod_glycosyltrf_83"/>
</dbReference>
<dbReference type="KEGG" id="cart:PA27867_3866"/>
<evidence type="ECO:0000313" key="10">
    <source>
        <dbReference type="EMBL" id="ANP74780.1"/>
    </source>
</evidence>
<reference evidence="10 11" key="1">
    <citation type="submission" date="2016-06" db="EMBL/GenBank/DDBJ databases">
        <title>Genome sequencing of Cryobacterium arcticum PAMC 27867.</title>
        <authorList>
            <person name="Lee J."/>
            <person name="Kim O.-S."/>
        </authorList>
    </citation>
    <scope>NUCLEOTIDE SEQUENCE [LARGE SCALE GENOMIC DNA]</scope>
    <source>
        <strain evidence="10 11">PAMC 27867</strain>
        <plasmid evidence="11">pp27867_1</plasmid>
    </source>
</reference>
<evidence type="ECO:0000256" key="6">
    <source>
        <dbReference type="ARBA" id="ARBA00022989"/>
    </source>
</evidence>
<evidence type="ECO:0000256" key="1">
    <source>
        <dbReference type="ARBA" id="ARBA00004651"/>
    </source>
</evidence>
<dbReference type="GO" id="GO:0016763">
    <property type="term" value="F:pentosyltransferase activity"/>
    <property type="evidence" value="ECO:0007669"/>
    <property type="project" value="TreeGrafter"/>
</dbReference>
<name>A0A1B1BQ47_9MICO</name>
<dbReference type="AlphaFoldDB" id="A0A1B1BQ47"/>
<dbReference type="PANTHER" id="PTHR33908">
    <property type="entry name" value="MANNOSYLTRANSFERASE YKCB-RELATED"/>
    <property type="match status" value="1"/>
</dbReference>
<keyword evidence="11" id="KW-1185">Reference proteome</keyword>
<feature type="transmembrane region" description="Helical" evidence="8">
    <location>
        <begin position="21"/>
        <end position="40"/>
    </location>
</feature>
<proteinExistence type="predicted"/>
<feature type="transmembrane region" description="Helical" evidence="8">
    <location>
        <begin position="298"/>
        <end position="321"/>
    </location>
</feature>
<keyword evidence="3" id="KW-0328">Glycosyltransferase</keyword>
<evidence type="ECO:0000256" key="5">
    <source>
        <dbReference type="ARBA" id="ARBA00022692"/>
    </source>
</evidence>
<dbReference type="GO" id="GO:0009103">
    <property type="term" value="P:lipopolysaccharide biosynthetic process"/>
    <property type="evidence" value="ECO:0007669"/>
    <property type="project" value="UniProtKB-ARBA"/>
</dbReference>
<feature type="transmembrane region" description="Helical" evidence="8">
    <location>
        <begin position="118"/>
        <end position="136"/>
    </location>
</feature>
<accession>A0A1B1BQ47</accession>
<feature type="transmembrane region" description="Helical" evidence="8">
    <location>
        <begin position="60"/>
        <end position="79"/>
    </location>
</feature>
<dbReference type="GO" id="GO:0010041">
    <property type="term" value="P:response to iron(III) ion"/>
    <property type="evidence" value="ECO:0007669"/>
    <property type="project" value="TreeGrafter"/>
</dbReference>
<dbReference type="Proteomes" id="UP000092582">
    <property type="component" value="Plasmid pP27867_1"/>
</dbReference>
<dbReference type="PANTHER" id="PTHR33908:SF3">
    <property type="entry name" value="UNDECAPRENYL PHOSPHATE-ALPHA-4-AMINO-4-DEOXY-L-ARABINOSE ARABINOSYL TRANSFERASE"/>
    <property type="match status" value="1"/>
</dbReference>
<feature type="transmembrane region" description="Helical" evidence="8">
    <location>
        <begin position="91"/>
        <end position="112"/>
    </location>
</feature>
<gene>
    <name evidence="10" type="ORF">PA27867_3866</name>
</gene>
<feature type="transmembrane region" description="Helical" evidence="8">
    <location>
        <begin position="253"/>
        <end position="277"/>
    </location>
</feature>
<evidence type="ECO:0000256" key="3">
    <source>
        <dbReference type="ARBA" id="ARBA00022676"/>
    </source>
</evidence>
<keyword evidence="5 8" id="KW-0812">Transmembrane</keyword>
<keyword evidence="10" id="KW-0614">Plasmid</keyword>
<dbReference type="InterPro" id="IPR038731">
    <property type="entry name" value="RgtA/B/C-like"/>
</dbReference>
<feature type="transmembrane region" description="Helical" evidence="8">
    <location>
        <begin position="327"/>
        <end position="346"/>
    </location>
</feature>
<geneLocation type="plasmid" evidence="11">
    <name>pp27867_1</name>
</geneLocation>
<sequence>MAISPSSADATERRARTVFPSTVAVVALAATLVSLAGSWIPSLWGDEAASIMSASRSLPSLIAMLGTVDAVHGAYYLGLHAWIAVFGASPFSVRLPSALAVGVTVAAVMIIARRLGNMRVAVAAGVICAVIPRVTYMGSETRSSAFAAAIAAWLTVVLLSLIGQQTPARRWWVAYGVLLTVGLYVFIYVVLIVIAHALILWSVRVPRRRLIGWVKTVTVAVAAALPVFVWAVLERGQVAFLGHRNEVTPHKLLVSLWFGQPLFAVVAWTLLVLTLVAGTTIRLRGHRAPMATVRLPQLTVLATSWLLVPAVLLIGGSSLVPVYTARYLSYCAPAAALLMALGLEWVTRRRPRAMAAGLLVIVLCATPAWLAQRQPTAKNNSDFAQTSAIIAAHAAPGDAIAFDESVRPSRRPRLALHLYPTAFTGLNDVTLRVPYTDGTSWHDLAYSLSDAATLGRFDGVHRLWLIERSNAGTPDTYGQATLAALGYTAVHRHYTHRSVIFEFVNRRTIATR</sequence>
<evidence type="ECO:0000313" key="11">
    <source>
        <dbReference type="Proteomes" id="UP000092582"/>
    </source>
</evidence>
<protein>
    <recommendedName>
        <fullName evidence="9">Glycosyltransferase RgtA/B/C/D-like domain-containing protein</fullName>
    </recommendedName>
</protein>
<dbReference type="Pfam" id="PF13231">
    <property type="entry name" value="PMT_2"/>
    <property type="match status" value="1"/>
</dbReference>
<evidence type="ECO:0000256" key="2">
    <source>
        <dbReference type="ARBA" id="ARBA00022475"/>
    </source>
</evidence>
<dbReference type="EMBL" id="CP016283">
    <property type="protein sequence ID" value="ANP74780.1"/>
    <property type="molecule type" value="Genomic_DNA"/>
</dbReference>
<feature type="transmembrane region" description="Helical" evidence="8">
    <location>
        <begin position="143"/>
        <end position="162"/>
    </location>
</feature>
<dbReference type="GO" id="GO:0005886">
    <property type="term" value="C:plasma membrane"/>
    <property type="evidence" value="ECO:0007669"/>
    <property type="project" value="UniProtKB-SubCell"/>
</dbReference>
<evidence type="ECO:0000256" key="4">
    <source>
        <dbReference type="ARBA" id="ARBA00022679"/>
    </source>
</evidence>